<dbReference type="Proteomes" id="UP001501747">
    <property type="component" value="Unassembled WGS sequence"/>
</dbReference>
<evidence type="ECO:0000313" key="1">
    <source>
        <dbReference type="EMBL" id="GAA4023420.1"/>
    </source>
</evidence>
<name>A0ABP7TAI3_9PSEU</name>
<evidence type="ECO:0000313" key="2">
    <source>
        <dbReference type="Proteomes" id="UP001501747"/>
    </source>
</evidence>
<sequence length="633" mass="68302">MREAFSAAGLTRRQQSLLHAVLRALDGGSALGFHAATSDSALVALIRAHDALQSHIEHDQPQGRQLLRVLRTSGVCVRAALPGFPARAGLKAALDELEATTAALTANPLQRPDTRVLESWITTIAEAVEERLRTLWDARAVDLSKEAKAAAEIAVAVYIRGRDRDALKHDLTKLLARGRPGAAEISALLWPKPRRHYLTVLVSGARSLDKLDDLLPGARQWPVTANQDRSTALLVKLGPITRAGVLVRVPVDAADLGTAVVLGRRAISEALDQYVAGNRIADLTLEGPWQVTGPDDKPVLGEPIKASVKRAAPLSAARSEGLRAALRIAHIAQRVEAPMTSAALCWNAIESTGLVAEKSSRLARACAMQMLRQQVIDAHTQLRLMVAEEVRRLAGRVRKAKGALARAENALTPADSDAVARAREAWLESAAAHQRAVGETTALMDLVDAHVPMSSGKPALTEPDRWLDLLLPPLGGAQTAWDAVTALAAFAGGLTEETVVLWRERLARPPLLAKWLQDKQDTCHALLEWLYTTRNIAFHHGRFAGPVDVATAHAGRAVVDVMLEILGRWHSTQHARGQDLTPPEEIFKILAQRKDALSAALHKANSCHRLSIQHITGPDETSWSAPRRGSGSG</sequence>
<dbReference type="EMBL" id="BAABAL010000018">
    <property type="protein sequence ID" value="GAA4023420.1"/>
    <property type="molecule type" value="Genomic_DNA"/>
</dbReference>
<keyword evidence="2" id="KW-1185">Reference proteome</keyword>
<comment type="caution">
    <text evidence="1">The sequence shown here is derived from an EMBL/GenBank/DDBJ whole genome shotgun (WGS) entry which is preliminary data.</text>
</comment>
<reference evidence="2" key="1">
    <citation type="journal article" date="2019" name="Int. J. Syst. Evol. Microbiol.">
        <title>The Global Catalogue of Microorganisms (GCM) 10K type strain sequencing project: providing services to taxonomists for standard genome sequencing and annotation.</title>
        <authorList>
            <consortium name="The Broad Institute Genomics Platform"/>
            <consortium name="The Broad Institute Genome Sequencing Center for Infectious Disease"/>
            <person name="Wu L."/>
            <person name="Ma J."/>
        </authorList>
    </citation>
    <scope>NUCLEOTIDE SEQUENCE [LARGE SCALE GENOMIC DNA]</scope>
    <source>
        <strain evidence="2">JCM 17342</strain>
    </source>
</reference>
<organism evidence="1 2">
    <name type="scientific">Allokutzneria multivorans</name>
    <dbReference type="NCBI Taxonomy" id="1142134"/>
    <lineage>
        <taxon>Bacteria</taxon>
        <taxon>Bacillati</taxon>
        <taxon>Actinomycetota</taxon>
        <taxon>Actinomycetes</taxon>
        <taxon>Pseudonocardiales</taxon>
        <taxon>Pseudonocardiaceae</taxon>
        <taxon>Allokutzneria</taxon>
    </lineage>
</organism>
<accession>A0ABP7TAI3</accession>
<proteinExistence type="predicted"/>
<protein>
    <recommendedName>
        <fullName evidence="3">Apea-like HEPN domain-containing protein</fullName>
    </recommendedName>
</protein>
<gene>
    <name evidence="1" type="ORF">GCM10022247_54710</name>
</gene>
<evidence type="ECO:0008006" key="3">
    <source>
        <dbReference type="Google" id="ProtNLM"/>
    </source>
</evidence>